<keyword evidence="6 9" id="KW-1133">Transmembrane helix</keyword>
<dbReference type="Proteomes" id="UP000799429">
    <property type="component" value="Unassembled WGS sequence"/>
</dbReference>
<organism evidence="10 11">
    <name type="scientific">Patellaria atrata CBS 101060</name>
    <dbReference type="NCBI Taxonomy" id="1346257"/>
    <lineage>
        <taxon>Eukaryota</taxon>
        <taxon>Fungi</taxon>
        <taxon>Dikarya</taxon>
        <taxon>Ascomycota</taxon>
        <taxon>Pezizomycotina</taxon>
        <taxon>Dothideomycetes</taxon>
        <taxon>Dothideomycetes incertae sedis</taxon>
        <taxon>Patellariales</taxon>
        <taxon>Patellariaceae</taxon>
        <taxon>Patellaria</taxon>
    </lineage>
</organism>
<feature type="compositionally biased region" description="Acidic residues" evidence="8">
    <location>
        <begin position="66"/>
        <end position="75"/>
    </location>
</feature>
<feature type="region of interest" description="Disordered" evidence="8">
    <location>
        <begin position="54"/>
        <end position="79"/>
    </location>
</feature>
<dbReference type="PANTHER" id="PTHR12174">
    <property type="entry name" value="SIGNAL PEPTIDE PEPTIDASE"/>
    <property type="match status" value="1"/>
</dbReference>
<keyword evidence="3 9" id="KW-0812">Transmembrane</keyword>
<feature type="transmembrane region" description="Helical" evidence="9">
    <location>
        <begin position="28"/>
        <end position="47"/>
    </location>
</feature>
<feature type="region of interest" description="Disordered" evidence="8">
    <location>
        <begin position="555"/>
        <end position="611"/>
    </location>
</feature>
<dbReference type="AlphaFoldDB" id="A0A9P4SC64"/>
<dbReference type="InterPro" id="IPR006639">
    <property type="entry name" value="Preselin/SPP"/>
</dbReference>
<evidence type="ECO:0000313" key="10">
    <source>
        <dbReference type="EMBL" id="KAF2839897.1"/>
    </source>
</evidence>
<feature type="transmembrane region" description="Helical" evidence="9">
    <location>
        <begin position="286"/>
        <end position="310"/>
    </location>
</feature>
<dbReference type="OrthoDB" id="29661at2759"/>
<evidence type="ECO:0000256" key="6">
    <source>
        <dbReference type="ARBA" id="ARBA00022989"/>
    </source>
</evidence>
<dbReference type="EMBL" id="MU006094">
    <property type="protein sequence ID" value="KAF2839897.1"/>
    <property type="molecule type" value="Genomic_DNA"/>
</dbReference>
<feature type="compositionally biased region" description="Basic and acidic residues" evidence="8">
    <location>
        <begin position="578"/>
        <end position="589"/>
    </location>
</feature>
<dbReference type="PANTHER" id="PTHR12174:SF23">
    <property type="entry name" value="MINOR HISTOCOMPATIBILITY ANTIGEN H13"/>
    <property type="match status" value="1"/>
</dbReference>
<name>A0A9P4SC64_9PEZI</name>
<comment type="similarity">
    <text evidence="2">Belongs to the peptidase A22B family.</text>
</comment>
<protein>
    <recommendedName>
        <fullName evidence="12">Signal peptide peptidase</fullName>
    </recommendedName>
</protein>
<evidence type="ECO:0000256" key="9">
    <source>
        <dbReference type="SAM" id="Phobius"/>
    </source>
</evidence>
<evidence type="ECO:0000313" key="11">
    <source>
        <dbReference type="Proteomes" id="UP000799429"/>
    </source>
</evidence>
<feature type="region of interest" description="Disordered" evidence="8">
    <location>
        <begin position="509"/>
        <end position="541"/>
    </location>
</feature>
<dbReference type="Pfam" id="PF04258">
    <property type="entry name" value="Peptidase_A22B"/>
    <property type="match status" value="1"/>
</dbReference>
<feature type="transmembrane region" description="Helical" evidence="9">
    <location>
        <begin position="88"/>
        <end position="106"/>
    </location>
</feature>
<reference evidence="10" key="1">
    <citation type="journal article" date="2020" name="Stud. Mycol.">
        <title>101 Dothideomycetes genomes: a test case for predicting lifestyles and emergence of pathogens.</title>
        <authorList>
            <person name="Haridas S."/>
            <person name="Albert R."/>
            <person name="Binder M."/>
            <person name="Bloem J."/>
            <person name="Labutti K."/>
            <person name="Salamov A."/>
            <person name="Andreopoulos B."/>
            <person name="Baker S."/>
            <person name="Barry K."/>
            <person name="Bills G."/>
            <person name="Bluhm B."/>
            <person name="Cannon C."/>
            <person name="Castanera R."/>
            <person name="Culley D."/>
            <person name="Daum C."/>
            <person name="Ezra D."/>
            <person name="Gonzalez J."/>
            <person name="Henrissat B."/>
            <person name="Kuo A."/>
            <person name="Liang C."/>
            <person name="Lipzen A."/>
            <person name="Lutzoni F."/>
            <person name="Magnuson J."/>
            <person name="Mondo S."/>
            <person name="Nolan M."/>
            <person name="Ohm R."/>
            <person name="Pangilinan J."/>
            <person name="Park H.-J."/>
            <person name="Ramirez L."/>
            <person name="Alfaro M."/>
            <person name="Sun H."/>
            <person name="Tritt A."/>
            <person name="Yoshinaga Y."/>
            <person name="Zwiers L.-H."/>
            <person name="Turgeon B."/>
            <person name="Goodwin S."/>
            <person name="Spatafora J."/>
            <person name="Crous P."/>
            <person name="Grigoriev I."/>
        </authorList>
    </citation>
    <scope>NUCLEOTIDE SEQUENCE</scope>
    <source>
        <strain evidence="10">CBS 101060</strain>
    </source>
</reference>
<dbReference type="GO" id="GO:0098553">
    <property type="term" value="C:lumenal side of endoplasmic reticulum membrane"/>
    <property type="evidence" value="ECO:0007669"/>
    <property type="project" value="TreeGrafter"/>
</dbReference>
<evidence type="ECO:0000256" key="5">
    <source>
        <dbReference type="ARBA" id="ARBA00022824"/>
    </source>
</evidence>
<evidence type="ECO:0000256" key="8">
    <source>
        <dbReference type="SAM" id="MobiDB-lite"/>
    </source>
</evidence>
<comment type="subcellular location">
    <subcellularLocation>
        <location evidence="1">Endoplasmic reticulum membrane</location>
        <topology evidence="1">Multi-pass membrane protein</topology>
    </subcellularLocation>
</comment>
<feature type="compositionally biased region" description="Polar residues" evidence="8">
    <location>
        <begin position="526"/>
        <end position="537"/>
    </location>
</feature>
<evidence type="ECO:0000256" key="2">
    <source>
        <dbReference type="ARBA" id="ARBA00006859"/>
    </source>
</evidence>
<dbReference type="GO" id="GO:0042500">
    <property type="term" value="F:aspartic endopeptidase activity, intramembrane cleaving"/>
    <property type="evidence" value="ECO:0007669"/>
    <property type="project" value="InterPro"/>
</dbReference>
<evidence type="ECO:0008006" key="12">
    <source>
        <dbReference type="Google" id="ProtNLM"/>
    </source>
</evidence>
<dbReference type="GO" id="GO:0033619">
    <property type="term" value="P:membrane protein proteolysis"/>
    <property type="evidence" value="ECO:0007669"/>
    <property type="project" value="TreeGrafter"/>
</dbReference>
<proteinExistence type="inferred from homology"/>
<sequence length="611" mass="68268">MAEPGPITELLGRLAFEFAEIQPLIPTYIHLILSALFPIYVGAHASLSRPASAAKPIKNEKKDIDHEESEDEETETAQKMEGLSPTDALMMPLFAGCTLAGLYFLLKWLQDPTLLNKILNWYFAIFGLASVGKLLTDGMDVVHSLIFPRVYVDSGILWKARASEKKMIPDNVDQVKEEGKSPRNTPLPGFLAYIPLSKRLTNLLWSVRELPKQKWSIRTYIHRLVFFKVRLGIHGILGLFTGLGVVAYFNFVDKPWYLTNLMGFAFAYGALQLLSPTTFGTGSLILAALFFYDIYFVFYTPMMVTVATSLDIPIKLVFPRPKAPDAIKVSHAMLGLGDVVLPGIMIGLALRFDLYLHYLRKQKVHHTSPSTESTSDSKTEDTNISQSSICVEKSEYHPLTHHWGDVFWTTSWFGKSRVPSKLTPHSTTPPSFSSPAFPKTYFKVSIFGYVIGMLATLIGMQWSNHAQPALLYLVPTVLLSLWLTALMRGEAEEMWAFSEAVEEEDFPAPNTLAPYFENGDDDAGNSFGSNEAGSPSKQRQRYEVVSFSISAPWPLKTGKEKKEKDEGSTKQTDVTQSSHEEARVNDNLKHNWTIPVEAKGGEPAGKRLRTS</sequence>
<keyword evidence="5" id="KW-0256">Endoplasmic reticulum</keyword>
<feature type="transmembrane region" description="Helical" evidence="9">
    <location>
        <begin position="231"/>
        <end position="251"/>
    </location>
</feature>
<dbReference type="InterPro" id="IPR007369">
    <property type="entry name" value="Peptidase_A22B_SPP"/>
</dbReference>
<feature type="transmembrane region" description="Helical" evidence="9">
    <location>
        <begin position="469"/>
        <end position="487"/>
    </location>
</feature>
<evidence type="ECO:0000256" key="1">
    <source>
        <dbReference type="ARBA" id="ARBA00004477"/>
    </source>
</evidence>
<keyword evidence="7 9" id="KW-0472">Membrane</keyword>
<gene>
    <name evidence="10" type="ORF">M501DRAFT_933269</name>
</gene>
<feature type="transmembrane region" description="Helical" evidence="9">
    <location>
        <begin position="330"/>
        <end position="352"/>
    </location>
</feature>
<keyword evidence="11" id="KW-1185">Reference proteome</keyword>
<dbReference type="GO" id="GO:0006465">
    <property type="term" value="P:signal peptide processing"/>
    <property type="evidence" value="ECO:0007669"/>
    <property type="project" value="TreeGrafter"/>
</dbReference>
<evidence type="ECO:0000256" key="4">
    <source>
        <dbReference type="ARBA" id="ARBA00022801"/>
    </source>
</evidence>
<evidence type="ECO:0000256" key="7">
    <source>
        <dbReference type="ARBA" id="ARBA00023136"/>
    </source>
</evidence>
<feature type="transmembrane region" description="Helical" evidence="9">
    <location>
        <begin position="441"/>
        <end position="463"/>
    </location>
</feature>
<evidence type="ECO:0000256" key="3">
    <source>
        <dbReference type="ARBA" id="ARBA00022692"/>
    </source>
</evidence>
<feature type="compositionally biased region" description="Basic and acidic residues" evidence="8">
    <location>
        <begin position="557"/>
        <end position="568"/>
    </location>
</feature>
<dbReference type="SMART" id="SM00730">
    <property type="entry name" value="PSN"/>
    <property type="match status" value="1"/>
</dbReference>
<accession>A0A9P4SC64</accession>
<dbReference type="GO" id="GO:0098554">
    <property type="term" value="C:cytoplasmic side of endoplasmic reticulum membrane"/>
    <property type="evidence" value="ECO:0007669"/>
    <property type="project" value="TreeGrafter"/>
</dbReference>
<comment type="caution">
    <text evidence="10">The sequence shown here is derived from an EMBL/GenBank/DDBJ whole genome shotgun (WGS) entry which is preliminary data.</text>
</comment>
<keyword evidence="4" id="KW-0378">Hydrolase</keyword>